<dbReference type="HOGENOM" id="CLU_1949233_0_0_1"/>
<dbReference type="CDD" id="cd12148">
    <property type="entry name" value="fungal_TF_MHR"/>
    <property type="match status" value="1"/>
</dbReference>
<dbReference type="VEuPathDB" id="FungiDB:MPH_06899"/>
<organism evidence="1 2">
    <name type="scientific">Macrophomina phaseolina (strain MS6)</name>
    <name type="common">Charcoal rot fungus</name>
    <dbReference type="NCBI Taxonomy" id="1126212"/>
    <lineage>
        <taxon>Eukaryota</taxon>
        <taxon>Fungi</taxon>
        <taxon>Dikarya</taxon>
        <taxon>Ascomycota</taxon>
        <taxon>Pezizomycotina</taxon>
        <taxon>Dothideomycetes</taxon>
        <taxon>Dothideomycetes incertae sedis</taxon>
        <taxon>Botryosphaeriales</taxon>
        <taxon>Botryosphaeriaceae</taxon>
        <taxon>Macrophomina</taxon>
    </lineage>
</organism>
<accession>K2RMJ1</accession>
<protein>
    <submittedName>
        <fullName evidence="1">Uncharacterized protein</fullName>
    </submittedName>
</protein>
<comment type="caution">
    <text evidence="1">The sequence shown here is derived from an EMBL/GenBank/DDBJ whole genome shotgun (WGS) entry which is preliminary data.</text>
</comment>
<name>K2RMJ1_MACPH</name>
<dbReference type="InParanoid" id="K2RMJ1"/>
<evidence type="ECO:0000313" key="1">
    <source>
        <dbReference type="EMBL" id="EKG15933.1"/>
    </source>
</evidence>
<dbReference type="AlphaFoldDB" id="K2RMJ1"/>
<evidence type="ECO:0000313" key="2">
    <source>
        <dbReference type="Proteomes" id="UP000007129"/>
    </source>
</evidence>
<dbReference type="Proteomes" id="UP000007129">
    <property type="component" value="Unassembled WGS sequence"/>
</dbReference>
<sequence>MIHLVIVCGSTASPLAPFASISFPDSELADQLQNAYFAYRWPAMPANHRHTLLEKHFTPAMALEDADKVSLFLTFMVFALGAMDLQRQNSDLGGQHLNFFKKATHSYRNGPPVLSHHFPEAQSPRNTWG</sequence>
<proteinExistence type="predicted"/>
<reference evidence="1 2" key="1">
    <citation type="journal article" date="2012" name="BMC Genomics">
        <title>Tools to kill: Genome of one of the most destructive plant pathogenic fungi Macrophomina phaseolina.</title>
        <authorList>
            <person name="Islam M.S."/>
            <person name="Haque M.S."/>
            <person name="Islam M.M."/>
            <person name="Emdad E.M."/>
            <person name="Halim A."/>
            <person name="Hossen Q.M.M."/>
            <person name="Hossain M.Z."/>
            <person name="Ahmed B."/>
            <person name="Rahim S."/>
            <person name="Rahman M.S."/>
            <person name="Alam M.M."/>
            <person name="Hou S."/>
            <person name="Wan X."/>
            <person name="Saito J.A."/>
            <person name="Alam M."/>
        </authorList>
    </citation>
    <scope>NUCLEOTIDE SEQUENCE [LARGE SCALE GENOMIC DNA]</scope>
    <source>
        <strain evidence="1 2">MS6</strain>
    </source>
</reference>
<gene>
    <name evidence="1" type="ORF">MPH_06899</name>
</gene>
<dbReference type="EMBL" id="AHHD01000288">
    <property type="protein sequence ID" value="EKG15933.1"/>
    <property type="molecule type" value="Genomic_DNA"/>
</dbReference>